<dbReference type="GO" id="GO:0005886">
    <property type="term" value="C:plasma membrane"/>
    <property type="evidence" value="ECO:0007669"/>
    <property type="project" value="UniProtKB-SubCell"/>
</dbReference>
<evidence type="ECO:0000313" key="11">
    <source>
        <dbReference type="Proteomes" id="UP000677913"/>
    </source>
</evidence>
<dbReference type="PROSITE" id="PS50263">
    <property type="entry name" value="CN_HYDROLASE"/>
    <property type="match status" value="1"/>
</dbReference>
<comment type="pathway">
    <text evidence="8">Protein modification; lipoprotein biosynthesis (N-acyl transfer).</text>
</comment>
<feature type="transmembrane region" description="Helical" evidence="8">
    <location>
        <begin position="474"/>
        <end position="492"/>
    </location>
</feature>
<dbReference type="SUPFAM" id="SSF56317">
    <property type="entry name" value="Carbon-nitrogen hydrolase"/>
    <property type="match status" value="1"/>
</dbReference>
<comment type="catalytic activity">
    <reaction evidence="8">
        <text>N-terminal S-1,2-diacyl-sn-glyceryl-L-cysteinyl-[lipoprotein] + a glycerophospholipid = N-acyl-S-1,2-diacyl-sn-glyceryl-L-cysteinyl-[lipoprotein] + a 2-acyl-sn-glycero-3-phospholipid + H(+)</text>
        <dbReference type="Rhea" id="RHEA:48228"/>
        <dbReference type="Rhea" id="RHEA-COMP:14681"/>
        <dbReference type="Rhea" id="RHEA-COMP:14684"/>
        <dbReference type="ChEBI" id="CHEBI:15378"/>
        <dbReference type="ChEBI" id="CHEBI:136912"/>
        <dbReference type="ChEBI" id="CHEBI:140656"/>
        <dbReference type="ChEBI" id="CHEBI:140657"/>
        <dbReference type="ChEBI" id="CHEBI:140660"/>
        <dbReference type="EC" id="2.3.1.269"/>
    </reaction>
</comment>
<dbReference type="UniPathway" id="UPA00666"/>
<keyword evidence="4 8" id="KW-0812">Transmembrane</keyword>
<accession>A0A8J7WMN4</accession>
<dbReference type="Pfam" id="PF00795">
    <property type="entry name" value="CN_hydrolase"/>
    <property type="match status" value="1"/>
</dbReference>
<evidence type="ECO:0000256" key="4">
    <source>
        <dbReference type="ARBA" id="ARBA00022692"/>
    </source>
</evidence>
<dbReference type="InterPro" id="IPR045378">
    <property type="entry name" value="LNT_N"/>
</dbReference>
<evidence type="ECO:0000256" key="1">
    <source>
        <dbReference type="ARBA" id="ARBA00004651"/>
    </source>
</evidence>
<keyword evidence="6 8" id="KW-0472">Membrane</keyword>
<feature type="transmembrane region" description="Helical" evidence="8">
    <location>
        <begin position="155"/>
        <end position="183"/>
    </location>
</feature>
<keyword evidence="3 8" id="KW-0808">Transferase</keyword>
<dbReference type="PANTHER" id="PTHR38686:SF1">
    <property type="entry name" value="APOLIPOPROTEIN N-ACYLTRANSFERASE"/>
    <property type="match status" value="1"/>
</dbReference>
<dbReference type="NCBIfam" id="TIGR00546">
    <property type="entry name" value="lnt"/>
    <property type="match status" value="1"/>
</dbReference>
<comment type="caution">
    <text evidence="10">The sequence shown here is derived from an EMBL/GenBank/DDBJ whole genome shotgun (WGS) entry which is preliminary data.</text>
</comment>
<organism evidence="10 11">
    <name type="scientific">Actinocrinis puniceicyclus</name>
    <dbReference type="NCBI Taxonomy" id="977794"/>
    <lineage>
        <taxon>Bacteria</taxon>
        <taxon>Bacillati</taxon>
        <taxon>Actinomycetota</taxon>
        <taxon>Actinomycetes</taxon>
        <taxon>Catenulisporales</taxon>
        <taxon>Actinospicaceae</taxon>
        <taxon>Actinocrinis</taxon>
    </lineage>
</organism>
<keyword evidence="2 8" id="KW-1003">Cell membrane</keyword>
<evidence type="ECO:0000256" key="6">
    <source>
        <dbReference type="ARBA" id="ARBA00023136"/>
    </source>
</evidence>
<feature type="domain" description="CN hydrolase" evidence="9">
    <location>
        <begin position="218"/>
        <end position="461"/>
    </location>
</feature>
<dbReference type="EC" id="2.3.1.269" evidence="8"/>
<dbReference type="Gene3D" id="3.60.110.10">
    <property type="entry name" value="Carbon-nitrogen hydrolase"/>
    <property type="match status" value="1"/>
</dbReference>
<evidence type="ECO:0000256" key="5">
    <source>
        <dbReference type="ARBA" id="ARBA00022989"/>
    </source>
</evidence>
<dbReference type="Proteomes" id="UP000677913">
    <property type="component" value="Unassembled WGS sequence"/>
</dbReference>
<evidence type="ECO:0000256" key="8">
    <source>
        <dbReference type="HAMAP-Rule" id="MF_01148"/>
    </source>
</evidence>
<keyword evidence="7 8" id="KW-0012">Acyltransferase</keyword>
<dbReference type="GO" id="GO:0042158">
    <property type="term" value="P:lipoprotein biosynthetic process"/>
    <property type="evidence" value="ECO:0007669"/>
    <property type="project" value="UniProtKB-UniRule"/>
</dbReference>
<sequence>MAAAGERLARWRPRVAALFAGAAAVLVFPRIGLDWLAWVVLVPWLALLRGARDWRQAAVAGWLGGAGYLLACEYWLAPDLTAFFPVAVALVGLLWAPWAVLTRRLLSQADTLPGALRALVAVPAGWTLVEAARSWPVLGGAWNPLGASQWRHPAVLGLAALGAVWLVGAAVVAVNTAVLLLLTGRRATRAAAGAAVFVVSAAGPCWFALHQPTGTTSARVTLVQPGLDADPARRLAAGIALTRQPAAPPRSAGTDLVVWGESSVPYDLSSRPDLRARLAALSGAIGAPLLVDVDATRRDGSIAKVSVLLDRRGITGQYIKTRLVPFGEYVPLRSALGWLHLVSKAAAVNRTAGTGPVVLRTAAGLPIGPLTCFESSFPDMARTLAVRGARLVVYQSSTSTFQGSYVQDQQASLLALRAAETGRPVVQAALTGDSAAYDAAGRRLGVLPSTARGTLTVAVPLAARETPYDRFGNTLLFIPLLGVVAAICSLPIRASSRAL</sequence>
<name>A0A8J7WMN4_9ACTN</name>
<feature type="transmembrane region" description="Helical" evidence="8">
    <location>
        <begin position="58"/>
        <end position="76"/>
    </location>
</feature>
<feature type="transmembrane region" description="Helical" evidence="8">
    <location>
        <begin position="12"/>
        <end position="29"/>
    </location>
</feature>
<dbReference type="RefSeq" id="WP_211464702.1">
    <property type="nucleotide sequence ID" value="NZ_JAGSXH010000009.1"/>
</dbReference>
<comment type="subcellular location">
    <subcellularLocation>
        <location evidence="1 8">Cell membrane</location>
        <topology evidence="1 8">Multi-pass membrane protein</topology>
    </subcellularLocation>
</comment>
<dbReference type="AlphaFoldDB" id="A0A8J7WMN4"/>
<comment type="caution">
    <text evidence="8">Lacks conserved residue(s) required for the propagation of feature annotation.</text>
</comment>
<feature type="transmembrane region" description="Helical" evidence="8">
    <location>
        <begin position="82"/>
        <end position="102"/>
    </location>
</feature>
<keyword evidence="11" id="KW-1185">Reference proteome</keyword>
<dbReference type="HAMAP" id="MF_01148">
    <property type="entry name" value="Lnt"/>
    <property type="match status" value="1"/>
</dbReference>
<dbReference type="InterPro" id="IPR004563">
    <property type="entry name" value="Apolipo_AcylTrfase"/>
</dbReference>
<evidence type="ECO:0000259" key="9">
    <source>
        <dbReference type="PROSITE" id="PS50263"/>
    </source>
</evidence>
<evidence type="ECO:0000256" key="2">
    <source>
        <dbReference type="ARBA" id="ARBA00022475"/>
    </source>
</evidence>
<evidence type="ECO:0000313" key="10">
    <source>
        <dbReference type="EMBL" id="MBS2962250.1"/>
    </source>
</evidence>
<evidence type="ECO:0000256" key="7">
    <source>
        <dbReference type="ARBA" id="ARBA00023315"/>
    </source>
</evidence>
<dbReference type="EMBL" id="JAGSXH010000009">
    <property type="protein sequence ID" value="MBS2962250.1"/>
    <property type="molecule type" value="Genomic_DNA"/>
</dbReference>
<gene>
    <name evidence="8 10" type="primary">lnt</name>
    <name evidence="10" type="ORF">KGA66_04280</name>
</gene>
<dbReference type="InterPro" id="IPR036526">
    <property type="entry name" value="C-N_Hydrolase_sf"/>
</dbReference>
<proteinExistence type="inferred from homology"/>
<keyword evidence="5 8" id="KW-1133">Transmembrane helix</keyword>
<dbReference type="PANTHER" id="PTHR38686">
    <property type="entry name" value="APOLIPOPROTEIN N-ACYLTRANSFERASE"/>
    <property type="match status" value="1"/>
</dbReference>
<dbReference type="CDD" id="cd07571">
    <property type="entry name" value="ALP_N-acyl_transferase"/>
    <property type="match status" value="1"/>
</dbReference>
<reference evidence="10" key="1">
    <citation type="submission" date="2021-04" db="EMBL/GenBank/DDBJ databases">
        <title>Genome based classification of Actinospica acidithermotolerans sp. nov., an actinobacterium isolated from an Indonesian hot spring.</title>
        <authorList>
            <person name="Kusuma A.B."/>
            <person name="Putra K.E."/>
            <person name="Nafisah S."/>
            <person name="Loh J."/>
            <person name="Nouioui I."/>
            <person name="Goodfellow M."/>
        </authorList>
    </citation>
    <scope>NUCLEOTIDE SEQUENCE</scope>
    <source>
        <strain evidence="10">DSM 45618</strain>
    </source>
</reference>
<comment type="similarity">
    <text evidence="8">Belongs to the CN hydrolase family. Apolipoprotein N-acyltransferase subfamily.</text>
</comment>
<dbReference type="Pfam" id="PF20154">
    <property type="entry name" value="LNT_N"/>
    <property type="match status" value="1"/>
</dbReference>
<evidence type="ECO:0000256" key="3">
    <source>
        <dbReference type="ARBA" id="ARBA00022679"/>
    </source>
</evidence>
<dbReference type="InterPro" id="IPR003010">
    <property type="entry name" value="C-N_Hydrolase"/>
</dbReference>
<dbReference type="GO" id="GO:0016410">
    <property type="term" value="F:N-acyltransferase activity"/>
    <property type="evidence" value="ECO:0007669"/>
    <property type="project" value="UniProtKB-UniRule"/>
</dbReference>
<comment type="function">
    <text evidence="8">Catalyzes the phospholipid dependent N-acylation of the N-terminal cysteine of apolipoprotein, the last step in lipoprotein maturation.</text>
</comment>
<protein>
    <recommendedName>
        <fullName evidence="8">Apolipoprotein N-acyltransferase</fullName>
        <shortName evidence="8">ALP N-acyltransferase</shortName>
        <ecNumber evidence="8">2.3.1.269</ecNumber>
    </recommendedName>
</protein>